<organism evidence="5 6">
    <name type="scientific">Steroidobacter denitrificans</name>
    <dbReference type="NCBI Taxonomy" id="465721"/>
    <lineage>
        <taxon>Bacteria</taxon>
        <taxon>Pseudomonadati</taxon>
        <taxon>Pseudomonadota</taxon>
        <taxon>Gammaproteobacteria</taxon>
        <taxon>Steroidobacterales</taxon>
        <taxon>Steroidobacteraceae</taxon>
        <taxon>Steroidobacter</taxon>
    </lineage>
</organism>
<gene>
    <name evidence="5" type="ORF">ACG33_12790</name>
</gene>
<evidence type="ECO:0000256" key="3">
    <source>
        <dbReference type="ARBA" id="ARBA00022801"/>
    </source>
</evidence>
<evidence type="ECO:0000256" key="1">
    <source>
        <dbReference type="ARBA" id="ARBA00005199"/>
    </source>
</evidence>
<dbReference type="NCBIfam" id="TIGR01484">
    <property type="entry name" value="HAD-SF-IIB"/>
    <property type="match status" value="1"/>
</dbReference>
<comment type="similarity">
    <text evidence="2 4">Belongs to the trehalose phosphatase family.</text>
</comment>
<keyword evidence="3 4" id="KW-0378">Hydrolase</keyword>
<reference evidence="5 6" key="1">
    <citation type="submission" date="2015-06" db="EMBL/GenBank/DDBJ databases">
        <title>A Comprehensive Approach to Explore the Metabolic and Phylogenetic Diversity of Bacterial Steroid Degradation in the Environment: Testosterone as an Example.</title>
        <authorList>
            <person name="Yang F.-C."/>
            <person name="Chen Y.-L."/>
            <person name="Yu C.-P."/>
            <person name="Tang S.-L."/>
            <person name="Wang P.-H."/>
            <person name="Ismail W."/>
            <person name="Wang C.-H."/>
            <person name="Yang C.-Y."/>
            <person name="Chiang Y.-R."/>
        </authorList>
    </citation>
    <scope>NUCLEOTIDE SEQUENCE [LARGE SCALE GENOMIC DNA]</scope>
    <source>
        <strain evidence="5 6">DSM 18526</strain>
    </source>
</reference>
<dbReference type="PANTHER" id="PTHR43768:SF3">
    <property type="entry name" value="TREHALOSE 6-PHOSPHATE PHOSPHATASE"/>
    <property type="match status" value="1"/>
</dbReference>
<dbReference type="EC" id="3.1.3.12" evidence="4"/>
<dbReference type="PATRIC" id="fig|465721.4.peg.2735"/>
<evidence type="ECO:0000313" key="6">
    <source>
        <dbReference type="Proteomes" id="UP000070250"/>
    </source>
</evidence>
<sequence>MSSNPVLLSDDDWALFLDVDGTLLEIAETPQSVHAPHSLKRLLETLQMRLDGALALISGRSLANLDQLFAPLRLCASGIHGLERRDALGMLIDPAFDVSGLAAAHEELDRFVAQHEGLLLEDKRYSLAVHFRRAPELADRVRDKMNSISARLGPLFALQAGKCVLELRPAAWNKGVAVHAFMQEDPFRGRTPLYIGDDVTDEDAFAVVNALQGQSIRVGTGSATHARHHLADVDAVIRWLHDNPPIRHRTVRAPQGSSRSEYSS</sequence>
<dbReference type="InterPro" id="IPR006379">
    <property type="entry name" value="HAD-SF_hydro_IIB"/>
</dbReference>
<evidence type="ECO:0000256" key="2">
    <source>
        <dbReference type="ARBA" id="ARBA00008770"/>
    </source>
</evidence>
<dbReference type="GO" id="GO:0004805">
    <property type="term" value="F:trehalose-phosphatase activity"/>
    <property type="evidence" value="ECO:0007669"/>
    <property type="project" value="UniProtKB-EC"/>
</dbReference>
<keyword evidence="6" id="KW-1185">Reference proteome</keyword>
<dbReference type="KEGG" id="sdf:ACG33_12790"/>
<dbReference type="Gene3D" id="3.30.70.1020">
    <property type="entry name" value="Trehalose-6-phosphate phosphatase related protein, domain 2"/>
    <property type="match status" value="1"/>
</dbReference>
<comment type="catalytic activity">
    <reaction evidence="4">
        <text>alpha,alpha-trehalose 6-phosphate + H2O = alpha,alpha-trehalose + phosphate</text>
        <dbReference type="Rhea" id="RHEA:23420"/>
        <dbReference type="ChEBI" id="CHEBI:15377"/>
        <dbReference type="ChEBI" id="CHEBI:16551"/>
        <dbReference type="ChEBI" id="CHEBI:43474"/>
        <dbReference type="ChEBI" id="CHEBI:58429"/>
        <dbReference type="EC" id="3.1.3.12"/>
    </reaction>
</comment>
<dbReference type="RefSeq" id="WP_066921753.1">
    <property type="nucleotide sequence ID" value="NZ_CP011971.1"/>
</dbReference>
<dbReference type="Gene3D" id="3.40.50.1000">
    <property type="entry name" value="HAD superfamily/HAD-like"/>
    <property type="match status" value="1"/>
</dbReference>
<proteinExistence type="inferred from homology"/>
<dbReference type="InterPro" id="IPR036412">
    <property type="entry name" value="HAD-like_sf"/>
</dbReference>
<dbReference type="Proteomes" id="UP000070250">
    <property type="component" value="Chromosome"/>
</dbReference>
<dbReference type="UniPathway" id="UPA00299"/>
<dbReference type="SUPFAM" id="SSF56784">
    <property type="entry name" value="HAD-like"/>
    <property type="match status" value="1"/>
</dbReference>
<dbReference type="OrthoDB" id="9814913at2"/>
<dbReference type="AlphaFoldDB" id="A0A127FC11"/>
<comment type="function">
    <text evidence="4">Removes the phosphate from trehalose 6-phosphate to produce free trehalose.</text>
</comment>
<dbReference type="InterPro" id="IPR003337">
    <property type="entry name" value="Trehalose_PPase"/>
</dbReference>
<dbReference type="STRING" id="465721.ACG33_12790"/>
<evidence type="ECO:0000256" key="4">
    <source>
        <dbReference type="RuleBase" id="RU361117"/>
    </source>
</evidence>
<dbReference type="Pfam" id="PF02358">
    <property type="entry name" value="Trehalose_PPase"/>
    <property type="match status" value="1"/>
</dbReference>
<protein>
    <recommendedName>
        <fullName evidence="4">Trehalose 6-phosphate phosphatase</fullName>
        <ecNumber evidence="4">3.1.3.12</ecNumber>
    </recommendedName>
</protein>
<dbReference type="InterPro" id="IPR023214">
    <property type="entry name" value="HAD_sf"/>
</dbReference>
<name>A0A127FC11_STEDE</name>
<evidence type="ECO:0000313" key="5">
    <source>
        <dbReference type="EMBL" id="AMN47957.1"/>
    </source>
</evidence>
<comment type="cofactor">
    <cofactor evidence="4">
        <name>Mg(2+)</name>
        <dbReference type="ChEBI" id="CHEBI:18420"/>
    </cofactor>
</comment>
<dbReference type="InterPro" id="IPR044651">
    <property type="entry name" value="OTSB-like"/>
</dbReference>
<dbReference type="GO" id="GO:0005992">
    <property type="term" value="P:trehalose biosynthetic process"/>
    <property type="evidence" value="ECO:0007669"/>
    <property type="project" value="UniProtKB-UniPathway"/>
</dbReference>
<dbReference type="CDD" id="cd01627">
    <property type="entry name" value="HAD_TPP"/>
    <property type="match status" value="1"/>
</dbReference>
<keyword evidence="4" id="KW-0460">Magnesium</keyword>
<dbReference type="GO" id="GO:0000287">
    <property type="term" value="F:magnesium ion binding"/>
    <property type="evidence" value="ECO:0007669"/>
    <property type="project" value="UniProtKB-ARBA"/>
</dbReference>
<accession>A0A127FC11</accession>
<dbReference type="EMBL" id="CP011971">
    <property type="protein sequence ID" value="AMN47957.1"/>
    <property type="molecule type" value="Genomic_DNA"/>
</dbReference>
<comment type="pathway">
    <text evidence="1 4">Glycan biosynthesis; trehalose biosynthesis.</text>
</comment>
<dbReference type="NCBIfam" id="TIGR00685">
    <property type="entry name" value="T6PP"/>
    <property type="match status" value="1"/>
</dbReference>
<keyword evidence="4" id="KW-0479">Metal-binding</keyword>
<dbReference type="PANTHER" id="PTHR43768">
    <property type="entry name" value="TREHALOSE 6-PHOSPHATE PHOSPHATASE"/>
    <property type="match status" value="1"/>
</dbReference>